<name>A0A1R2CHJ0_9CILI</name>
<reference evidence="2 3" key="1">
    <citation type="submission" date="2016-11" db="EMBL/GenBank/DDBJ databases">
        <title>The macronuclear genome of Stentor coeruleus: a giant cell with tiny introns.</title>
        <authorList>
            <person name="Slabodnick M."/>
            <person name="Ruby J.G."/>
            <person name="Reiff S.B."/>
            <person name="Swart E.C."/>
            <person name="Gosai S."/>
            <person name="Prabakaran S."/>
            <person name="Witkowska E."/>
            <person name="Larue G.E."/>
            <person name="Fisher S."/>
            <person name="Freeman R.M."/>
            <person name="Gunawardena J."/>
            <person name="Chu W."/>
            <person name="Stover N.A."/>
            <person name="Gregory B.D."/>
            <person name="Nowacki M."/>
            <person name="Derisi J."/>
            <person name="Roy S.W."/>
            <person name="Marshall W.F."/>
            <person name="Sood P."/>
        </authorList>
    </citation>
    <scope>NUCLEOTIDE SEQUENCE [LARGE SCALE GENOMIC DNA]</scope>
    <source>
        <strain evidence="2">WM001</strain>
    </source>
</reference>
<dbReference type="EMBL" id="MPUH01000151">
    <property type="protein sequence ID" value="OMJ88416.1"/>
    <property type="molecule type" value="Genomic_DNA"/>
</dbReference>
<comment type="caution">
    <text evidence="2">The sequence shown here is derived from an EMBL/GenBank/DDBJ whole genome shotgun (WGS) entry which is preliminary data.</text>
</comment>
<dbReference type="Proteomes" id="UP000187209">
    <property type="component" value="Unassembled WGS sequence"/>
</dbReference>
<sequence>MDKLNKELKARLSCTELELARMQLEVDSFDVTKKKMKEEINNLKAINERNEIKIKELTYTVNNLNKQLADIGKTSEKTNKDQQKTLESLKSSLSQVESLVSYRSTTCKKHLTKMTRTINTFSQNFNDTTPQIKTLIKKFTKDLTASIEEIGKIVSSGTKNDDFEEDLKESLREKDNTIEEYRKTLETMREKMLLMREKVREAEVSQSKKGNADSEKRIKFLLQEKEDLKKQVQDLEESLREQSAFVTSLKEAMNTVQEDNNSDIDDEIALVDQEILELQQSLERALTN</sequence>
<evidence type="ECO:0000256" key="1">
    <source>
        <dbReference type="SAM" id="Coils"/>
    </source>
</evidence>
<gene>
    <name evidence="2" type="ORF">SteCoe_9635</name>
</gene>
<feature type="coiled-coil region" evidence="1">
    <location>
        <begin position="160"/>
        <end position="288"/>
    </location>
</feature>
<evidence type="ECO:0000313" key="2">
    <source>
        <dbReference type="EMBL" id="OMJ88416.1"/>
    </source>
</evidence>
<keyword evidence="1" id="KW-0175">Coiled coil</keyword>
<protein>
    <submittedName>
        <fullName evidence="2">Uncharacterized protein</fullName>
    </submittedName>
</protein>
<proteinExistence type="predicted"/>
<dbReference type="OrthoDB" id="325401at2759"/>
<feature type="coiled-coil region" evidence="1">
    <location>
        <begin position="5"/>
        <end position="99"/>
    </location>
</feature>
<organism evidence="2 3">
    <name type="scientific">Stentor coeruleus</name>
    <dbReference type="NCBI Taxonomy" id="5963"/>
    <lineage>
        <taxon>Eukaryota</taxon>
        <taxon>Sar</taxon>
        <taxon>Alveolata</taxon>
        <taxon>Ciliophora</taxon>
        <taxon>Postciliodesmatophora</taxon>
        <taxon>Heterotrichea</taxon>
        <taxon>Heterotrichida</taxon>
        <taxon>Stentoridae</taxon>
        <taxon>Stentor</taxon>
    </lineage>
</organism>
<accession>A0A1R2CHJ0</accession>
<keyword evidence="3" id="KW-1185">Reference proteome</keyword>
<evidence type="ECO:0000313" key="3">
    <source>
        <dbReference type="Proteomes" id="UP000187209"/>
    </source>
</evidence>
<dbReference type="AlphaFoldDB" id="A0A1R2CHJ0"/>